<dbReference type="PANTHER" id="PTHR23403:SF6">
    <property type="entry name" value="CYTOSOLIC NEUTRAL TREHALASE-RELATED"/>
    <property type="match status" value="1"/>
</dbReference>
<evidence type="ECO:0000256" key="4">
    <source>
        <dbReference type="ARBA" id="ARBA00030473"/>
    </source>
</evidence>
<gene>
    <name evidence="6" type="primary">NTH1_2</name>
    <name evidence="6" type="ORF">Q9L58_006445</name>
</gene>
<evidence type="ECO:0000313" key="7">
    <source>
        <dbReference type="Proteomes" id="UP001447188"/>
    </source>
</evidence>
<protein>
    <recommendedName>
        <fullName evidence="3">Cytosolic neutral trehalase</fullName>
        <ecNumber evidence="2">3.2.1.28</ecNumber>
    </recommendedName>
    <alternativeName>
        <fullName evidence="4">Alpha,alpha-trehalase</fullName>
    </alternativeName>
</protein>
<dbReference type="InterPro" id="IPR012341">
    <property type="entry name" value="6hp_glycosidase-like_sf"/>
</dbReference>
<evidence type="ECO:0000256" key="5">
    <source>
        <dbReference type="SAM" id="MobiDB-lite"/>
    </source>
</evidence>
<reference evidence="6 7" key="1">
    <citation type="submission" date="2024-02" db="EMBL/GenBank/DDBJ databases">
        <title>Discinaceae phylogenomics.</title>
        <authorList>
            <person name="Dirks A.C."/>
            <person name="James T.Y."/>
        </authorList>
    </citation>
    <scope>NUCLEOTIDE SEQUENCE [LARGE SCALE GENOMIC DNA]</scope>
    <source>
        <strain evidence="6 7">ACD0624</strain>
    </source>
</reference>
<sequence length="166" mass="18556">MFYLPWTLFEHSLIACDYSGWAPQQILAWVGLERYGYQEEAERLAYRWLYMITKAFVDYNGVVVEKYDVTRPIDPHRVDAEYGNQGLDFRGVAREGFGWVNASFQLGLTIVNSHMRRALGACVAPDAFFSATDAEKEGLLLKWGASPPGSPGAESPTQSLFPGTPP</sequence>
<dbReference type="Gene3D" id="1.50.10.10">
    <property type="match status" value="1"/>
</dbReference>
<feature type="compositionally biased region" description="Polar residues" evidence="5">
    <location>
        <begin position="157"/>
        <end position="166"/>
    </location>
</feature>
<keyword evidence="6" id="KW-0378">Hydrolase</keyword>
<accession>A0ABR3GFG5</accession>
<dbReference type="InterPro" id="IPR008928">
    <property type="entry name" value="6-hairpin_glycosidase_sf"/>
</dbReference>
<name>A0ABR3GFG5_9PEZI</name>
<comment type="similarity">
    <text evidence="1">Belongs to the glycosyl hydrolase 37 family.</text>
</comment>
<dbReference type="Pfam" id="PF01204">
    <property type="entry name" value="Trehalase"/>
    <property type="match status" value="1"/>
</dbReference>
<keyword evidence="7" id="KW-1185">Reference proteome</keyword>
<evidence type="ECO:0000256" key="2">
    <source>
        <dbReference type="ARBA" id="ARBA00012757"/>
    </source>
</evidence>
<evidence type="ECO:0000256" key="3">
    <source>
        <dbReference type="ARBA" id="ARBA00024422"/>
    </source>
</evidence>
<feature type="compositionally biased region" description="Low complexity" evidence="5">
    <location>
        <begin position="144"/>
        <end position="156"/>
    </location>
</feature>
<dbReference type="InterPro" id="IPR001661">
    <property type="entry name" value="Glyco_hydro_37"/>
</dbReference>
<dbReference type="SUPFAM" id="SSF48208">
    <property type="entry name" value="Six-hairpin glycosidases"/>
    <property type="match status" value="1"/>
</dbReference>
<evidence type="ECO:0000256" key="1">
    <source>
        <dbReference type="ARBA" id="ARBA00005615"/>
    </source>
</evidence>
<comment type="caution">
    <text evidence="6">The sequence shown here is derived from an EMBL/GenBank/DDBJ whole genome shotgun (WGS) entry which is preliminary data.</text>
</comment>
<dbReference type="Proteomes" id="UP001447188">
    <property type="component" value="Unassembled WGS sequence"/>
</dbReference>
<dbReference type="EMBL" id="JBBBZM010000089">
    <property type="protein sequence ID" value="KAL0634650.1"/>
    <property type="molecule type" value="Genomic_DNA"/>
</dbReference>
<feature type="region of interest" description="Disordered" evidence="5">
    <location>
        <begin position="143"/>
        <end position="166"/>
    </location>
</feature>
<evidence type="ECO:0000313" key="6">
    <source>
        <dbReference type="EMBL" id="KAL0634650.1"/>
    </source>
</evidence>
<proteinExistence type="inferred from homology"/>
<organism evidence="6 7">
    <name type="scientific">Discina gigas</name>
    <dbReference type="NCBI Taxonomy" id="1032678"/>
    <lineage>
        <taxon>Eukaryota</taxon>
        <taxon>Fungi</taxon>
        <taxon>Dikarya</taxon>
        <taxon>Ascomycota</taxon>
        <taxon>Pezizomycotina</taxon>
        <taxon>Pezizomycetes</taxon>
        <taxon>Pezizales</taxon>
        <taxon>Discinaceae</taxon>
        <taxon>Discina</taxon>
    </lineage>
</organism>
<keyword evidence="6" id="KW-0326">Glycosidase</keyword>
<dbReference type="PANTHER" id="PTHR23403">
    <property type="entry name" value="TREHALASE"/>
    <property type="match status" value="1"/>
</dbReference>
<dbReference type="GO" id="GO:0004555">
    <property type="term" value="F:alpha,alpha-trehalase activity"/>
    <property type="evidence" value="ECO:0007669"/>
    <property type="project" value="UniProtKB-EC"/>
</dbReference>
<dbReference type="EC" id="3.2.1.28" evidence="2"/>